<accession>A0A7L7SM58</accession>
<protein>
    <submittedName>
        <fullName evidence="1">Uncharacterized protein</fullName>
    </submittedName>
</protein>
<dbReference type="EMBL" id="MT939241">
    <property type="protein sequence ID" value="QOC57501.1"/>
    <property type="molecule type" value="Genomic_DNA"/>
</dbReference>
<dbReference type="Proteomes" id="UP000516647">
    <property type="component" value="Segment"/>
</dbReference>
<evidence type="ECO:0000313" key="1">
    <source>
        <dbReference type="EMBL" id="QOC57501.1"/>
    </source>
</evidence>
<name>A0A7L7SM58_9CAUD</name>
<organism evidence="1 2">
    <name type="scientific">Enterococcus phage 9183</name>
    <dbReference type="NCBI Taxonomy" id="2763102"/>
    <lineage>
        <taxon>Viruses</taxon>
        <taxon>Duplodnaviria</taxon>
        <taxon>Heunggongvirae</taxon>
        <taxon>Uroviricota</taxon>
        <taxon>Caudoviricetes</taxon>
        <taxon>Andrewesvirinae</taxon>
        <taxon>Denvervirus</taxon>
        <taxon>Denvervirus dv9183</taxon>
    </lineage>
</organism>
<proteinExistence type="predicted"/>
<gene>
    <name evidence="1" type="ORF">phi9183_ORF008</name>
</gene>
<evidence type="ECO:0000313" key="2">
    <source>
        <dbReference type="Proteomes" id="UP000516647"/>
    </source>
</evidence>
<keyword evidence="2" id="KW-1185">Reference proteome</keyword>
<sequence length="62" mass="7474">MKNKNVYIVDVMNKGYKWEKWCVVTSYGTAIMVRDHLRSRNIYKDVRIETLELDNTHLKINE</sequence>
<reference evidence="1 2" key="1">
    <citation type="submission" date="2020-08" db="EMBL/GenBank/DDBJ databases">
        <authorList>
            <person name="Canfield G.S."/>
            <person name="Duerkop B.A."/>
        </authorList>
    </citation>
    <scope>NUCLEOTIDE SEQUENCE [LARGE SCALE GENOMIC DNA]</scope>
</reference>